<reference evidence="4" key="1">
    <citation type="journal article" date="2019" name="Int. J. Syst. Evol. Microbiol.">
        <title>The Global Catalogue of Microorganisms (GCM) 10K type strain sequencing project: providing services to taxonomists for standard genome sequencing and annotation.</title>
        <authorList>
            <consortium name="The Broad Institute Genomics Platform"/>
            <consortium name="The Broad Institute Genome Sequencing Center for Infectious Disease"/>
            <person name="Wu L."/>
            <person name="Ma J."/>
        </authorList>
    </citation>
    <scope>NUCLEOTIDE SEQUENCE [LARGE SCALE GENOMIC DNA]</scope>
    <source>
        <strain evidence="4">JCM 12393</strain>
    </source>
</reference>
<dbReference type="Gene3D" id="3.90.1750.20">
    <property type="entry name" value="Putative Large Serine Recombinase, Chain B, Domain 2"/>
    <property type="match status" value="1"/>
</dbReference>
<protein>
    <recommendedName>
        <fullName evidence="2">Resolvase/invertase-type recombinase catalytic domain-containing protein</fullName>
    </recommendedName>
</protein>
<dbReference type="Proteomes" id="UP001499863">
    <property type="component" value="Unassembled WGS sequence"/>
</dbReference>
<dbReference type="CDD" id="cd00338">
    <property type="entry name" value="Ser_Recombinase"/>
    <property type="match status" value="1"/>
</dbReference>
<evidence type="ECO:0000256" key="1">
    <source>
        <dbReference type="SAM" id="MobiDB-lite"/>
    </source>
</evidence>
<dbReference type="InterPro" id="IPR011109">
    <property type="entry name" value="DNA_bind_recombinase_dom"/>
</dbReference>
<comment type="caution">
    <text evidence="3">The sequence shown here is derived from an EMBL/GenBank/DDBJ whole genome shotgun (WGS) entry which is preliminary data.</text>
</comment>
<dbReference type="InterPro" id="IPR036162">
    <property type="entry name" value="Resolvase-like_N_sf"/>
</dbReference>
<dbReference type="PANTHER" id="PTHR30461:SF23">
    <property type="entry name" value="DNA RECOMBINASE-RELATED"/>
    <property type="match status" value="1"/>
</dbReference>
<dbReference type="Gene3D" id="3.40.50.1390">
    <property type="entry name" value="Resolvase, N-terminal catalytic domain"/>
    <property type="match status" value="1"/>
</dbReference>
<sequence length="524" mass="58325">MADQEAKLVDLLLRKSQVVTGVATQEILSLKSQEVRGRAWAKRNDYTVRQVWRENLSAYRAGVKRPNFDAAVHALLEGETDCLWAYDSSRYSRKGAGDVLKVLDSPGKRLVFDLNRLDTEIPEDRVRIINDAENDREYSRKLSQKVKDTKSTQRDQGKWLGTAPDGLKRTKKGKLKAGKRWPYIERIHEEAAAGRSYAKIVEGLNLDEIPSYRGGPWREATVGKILRNPVYLGWQTVSVRGRPQLYLNPKGKKVRVFAKGFDGIPEEVWKKHRGIAAARSSAPGLIAAVEAASRIDGEELIRHPLAGIMWCHGGGIDPKKGHRASSKGKSFKCVKASSGLVCAKPCNATRVGVLKVVLAAWKAKLAAADPTDPTMLAISEGWIELSQPDETAAEVDARAQLKIAEEAVARLDRLNAVGAYPGRDGEFTFAKLRRAALEDVEAAREEWENVAQPLGDISVLTDPEHCAELWESSSDNYRGQLIRLAIERIFIKKAAYTGQRVTPDRVVIVWKTPRGWKLPQNQDQ</sequence>
<dbReference type="InterPro" id="IPR006119">
    <property type="entry name" value="Resolv_N"/>
</dbReference>
<dbReference type="Pfam" id="PF00239">
    <property type="entry name" value="Resolvase"/>
    <property type="match status" value="1"/>
</dbReference>
<dbReference type="SMART" id="SM00857">
    <property type="entry name" value="Resolvase"/>
    <property type="match status" value="1"/>
</dbReference>
<proteinExistence type="predicted"/>
<evidence type="ECO:0000259" key="2">
    <source>
        <dbReference type="SMART" id="SM00857"/>
    </source>
</evidence>
<dbReference type="InterPro" id="IPR050639">
    <property type="entry name" value="SSR_resolvase"/>
</dbReference>
<dbReference type="SUPFAM" id="SSF53041">
    <property type="entry name" value="Resolvase-like"/>
    <property type="match status" value="1"/>
</dbReference>
<feature type="domain" description="Resolvase/invertase-type recombinase catalytic" evidence="2">
    <location>
        <begin position="9"/>
        <end position="159"/>
    </location>
</feature>
<evidence type="ECO:0000313" key="3">
    <source>
        <dbReference type="EMBL" id="GAA1403361.1"/>
    </source>
</evidence>
<name>A0ABP4J529_9ACTN</name>
<dbReference type="PANTHER" id="PTHR30461">
    <property type="entry name" value="DNA-INVERTASE FROM LAMBDOID PROPHAGE"/>
    <property type="match status" value="1"/>
</dbReference>
<accession>A0ABP4J529</accession>
<gene>
    <name evidence="3" type="ORF">GCM10009639_48120</name>
</gene>
<feature type="region of interest" description="Disordered" evidence="1">
    <location>
        <begin position="140"/>
        <end position="166"/>
    </location>
</feature>
<dbReference type="RefSeq" id="WP_344339182.1">
    <property type="nucleotide sequence ID" value="NZ_BAAAKJ010000257.1"/>
</dbReference>
<keyword evidence="4" id="KW-1185">Reference proteome</keyword>
<evidence type="ECO:0000313" key="4">
    <source>
        <dbReference type="Proteomes" id="UP001499863"/>
    </source>
</evidence>
<dbReference type="InterPro" id="IPR038109">
    <property type="entry name" value="DNA_bind_recomb_sf"/>
</dbReference>
<dbReference type="EMBL" id="BAAAKJ010000257">
    <property type="protein sequence ID" value="GAA1403361.1"/>
    <property type="molecule type" value="Genomic_DNA"/>
</dbReference>
<feature type="compositionally biased region" description="Basic and acidic residues" evidence="1">
    <location>
        <begin position="140"/>
        <end position="157"/>
    </location>
</feature>
<dbReference type="Pfam" id="PF07508">
    <property type="entry name" value="Recombinase"/>
    <property type="match status" value="1"/>
</dbReference>
<organism evidence="3 4">
    <name type="scientific">Kitasatospora putterlickiae</name>
    <dbReference type="NCBI Taxonomy" id="221725"/>
    <lineage>
        <taxon>Bacteria</taxon>
        <taxon>Bacillati</taxon>
        <taxon>Actinomycetota</taxon>
        <taxon>Actinomycetes</taxon>
        <taxon>Kitasatosporales</taxon>
        <taxon>Streptomycetaceae</taxon>
        <taxon>Kitasatospora</taxon>
    </lineage>
</organism>